<proteinExistence type="inferred from homology"/>
<keyword evidence="8" id="KW-0520">NAD</keyword>
<evidence type="ECO:0000313" key="14">
    <source>
        <dbReference type="Proteomes" id="UP001312908"/>
    </source>
</evidence>
<dbReference type="InterPro" id="IPR036249">
    <property type="entry name" value="Thioredoxin-like_sf"/>
</dbReference>
<comment type="subunit">
    <text evidence="3">Homodimer.</text>
</comment>
<dbReference type="InterPro" id="IPR050097">
    <property type="entry name" value="Ferredoxin-NADP_redctase_2"/>
</dbReference>
<evidence type="ECO:0000256" key="2">
    <source>
        <dbReference type="ARBA" id="ARBA00009333"/>
    </source>
</evidence>
<evidence type="ECO:0000256" key="4">
    <source>
        <dbReference type="ARBA" id="ARBA00018719"/>
    </source>
</evidence>
<evidence type="ECO:0000256" key="7">
    <source>
        <dbReference type="ARBA" id="ARBA00023002"/>
    </source>
</evidence>
<evidence type="ECO:0000259" key="12">
    <source>
        <dbReference type="Pfam" id="PF13192"/>
    </source>
</evidence>
<dbReference type="PRINTS" id="PR00368">
    <property type="entry name" value="FADPNR"/>
</dbReference>
<sequence>MLEETLKSQLRDVFQKIETPVTLRASLDESDAASKMRQFLTECAALSDNIAVHEDGGWDRRPSFSVAAQDGTASIHFAAIPMGHELTSFVLAVLQVGGVPVKLPESTIAQIRDLKGDFQFTTYISLSCQNCPEVVQAINAMCVLNPAFKHVIVDGALFQDEVTRKNIMSVPQIELNGAPFASGRMDAMEILAKLDVAAPAKAAQQYKDAAPFDVLIIGGGPAGAAAAIYAARKGLRTGIIADRFGGQVMETAGIENYISIPETDGPKLSAQFEAHVRAYEVEIISGQKAERLIPASNPGAYHQIALSGDVLLSSRTIILATGAHWRHLNVTGETEYLTKGVAFCPHCDGPFYKGKRVAVIGGGNSGVEAAIDLAGIVSHVTLLQRSAQLKADKVLQDKLRSMPNVDIKMEALTQSITGNGETVEQLTYRDASGQDVTLPVSGVFIQIGLLPNTGWLGNTLSLNPQGEIIVDVHGATSVPGIFAAGDATTTPYKQIVIAVGEGAKAALGRLITLSARRTPRQRVRKKLLWLKSIA</sequence>
<dbReference type="CDD" id="cd03026">
    <property type="entry name" value="AhpF_NTD_C"/>
    <property type="match status" value="1"/>
</dbReference>
<evidence type="ECO:0000256" key="5">
    <source>
        <dbReference type="ARBA" id="ARBA00022630"/>
    </source>
</evidence>
<dbReference type="PIRSF" id="PIRSF000238">
    <property type="entry name" value="AhpF"/>
    <property type="match status" value="1"/>
</dbReference>
<dbReference type="PRINTS" id="PR00469">
    <property type="entry name" value="PNDRDTASEII"/>
</dbReference>
<dbReference type="Gene3D" id="3.40.30.80">
    <property type="match status" value="1"/>
</dbReference>
<evidence type="ECO:0000256" key="8">
    <source>
        <dbReference type="ARBA" id="ARBA00023027"/>
    </source>
</evidence>
<dbReference type="NCBIfam" id="TIGR03140">
    <property type="entry name" value="AhpF"/>
    <property type="match status" value="1"/>
</dbReference>
<evidence type="ECO:0000259" key="11">
    <source>
        <dbReference type="Pfam" id="PF07992"/>
    </source>
</evidence>
<dbReference type="Gene3D" id="3.50.50.60">
    <property type="entry name" value="FAD/NAD(P)-binding domain"/>
    <property type="match status" value="2"/>
</dbReference>
<feature type="domain" description="FAD/NAD(P)-binding" evidence="11">
    <location>
        <begin position="212"/>
        <end position="502"/>
    </location>
</feature>
<evidence type="ECO:0000313" key="13">
    <source>
        <dbReference type="EMBL" id="MEE8657540.1"/>
    </source>
</evidence>
<feature type="domain" description="Thioredoxin-like fold" evidence="12">
    <location>
        <begin position="124"/>
        <end position="193"/>
    </location>
</feature>
<gene>
    <name evidence="13" type="ORF">DOFOFD_00695</name>
</gene>
<dbReference type="PANTHER" id="PTHR48105">
    <property type="entry name" value="THIOREDOXIN REDUCTASE 1-RELATED-RELATED"/>
    <property type="match status" value="1"/>
</dbReference>
<reference evidence="13 14" key="1">
    <citation type="submission" date="2023-10" db="EMBL/GenBank/DDBJ databases">
        <title>Sorlinia euscelidii gen. nov., sp. nov., an acetic acid bacteria isolated from the gut of Euscelidius variegatus emitter.</title>
        <authorList>
            <person name="Michoud G."/>
            <person name="Marasco R."/>
            <person name="Seferji K."/>
            <person name="Gonella E."/>
            <person name="Garuglieri E."/>
            <person name="Alma A."/>
            <person name="Mapelli F."/>
            <person name="Borin S."/>
            <person name="Daffonchio D."/>
            <person name="Crotti E."/>
        </authorList>
    </citation>
    <scope>NUCLEOTIDE SEQUENCE [LARGE SCALE GENOMIC DNA]</scope>
    <source>
        <strain evidence="13 14">EV16P</strain>
    </source>
</reference>
<dbReference type="InterPro" id="IPR044141">
    <property type="entry name" value="AhpF_NTD_C"/>
</dbReference>
<evidence type="ECO:0000256" key="9">
    <source>
        <dbReference type="ARBA" id="ARBA00023157"/>
    </source>
</evidence>
<dbReference type="PROSITE" id="PS51354">
    <property type="entry name" value="GLUTAREDOXIN_2"/>
    <property type="match status" value="1"/>
</dbReference>
<comment type="similarity">
    <text evidence="2">Belongs to the class-II pyridine nucleotide-disulfide oxidoreductase family.</text>
</comment>
<evidence type="ECO:0000256" key="1">
    <source>
        <dbReference type="ARBA" id="ARBA00001974"/>
    </source>
</evidence>
<dbReference type="InterPro" id="IPR044142">
    <property type="entry name" value="AhpF_NTD_N"/>
</dbReference>
<protein>
    <recommendedName>
        <fullName evidence="4">Thioredoxin reductase</fullName>
    </recommendedName>
</protein>
<keyword evidence="7" id="KW-0560">Oxidoreductase</keyword>
<dbReference type="InterPro" id="IPR008255">
    <property type="entry name" value="Pyr_nucl-diS_OxRdtase_2_AS"/>
</dbReference>
<comment type="cofactor">
    <cofactor evidence="1">
        <name>FAD</name>
        <dbReference type="ChEBI" id="CHEBI:57692"/>
    </cofactor>
</comment>
<keyword evidence="14" id="KW-1185">Reference proteome</keyword>
<dbReference type="Proteomes" id="UP001312908">
    <property type="component" value="Unassembled WGS sequence"/>
</dbReference>
<dbReference type="EMBL" id="JAWJZY010000001">
    <property type="protein sequence ID" value="MEE8657540.1"/>
    <property type="molecule type" value="Genomic_DNA"/>
</dbReference>
<evidence type="ECO:0000256" key="6">
    <source>
        <dbReference type="ARBA" id="ARBA00022827"/>
    </source>
</evidence>
<dbReference type="SUPFAM" id="SSF52833">
    <property type="entry name" value="Thioredoxin-like"/>
    <property type="match status" value="2"/>
</dbReference>
<accession>A0ABU7U1S8</accession>
<keyword evidence="6" id="KW-0274">FAD</keyword>
<keyword evidence="9" id="KW-1015">Disulfide bond</keyword>
<comment type="caution">
    <text evidence="13">The sequence shown here is derived from an EMBL/GenBank/DDBJ whole genome shotgun (WGS) entry which is preliminary data.</text>
</comment>
<dbReference type="InterPro" id="IPR012336">
    <property type="entry name" value="Thioredoxin-like_fold"/>
</dbReference>
<dbReference type="CDD" id="cd02974">
    <property type="entry name" value="AhpF_NTD_N"/>
    <property type="match status" value="1"/>
</dbReference>
<dbReference type="PROSITE" id="PS00573">
    <property type="entry name" value="PYRIDINE_REDOX_2"/>
    <property type="match status" value="1"/>
</dbReference>
<dbReference type="Pfam" id="PF13192">
    <property type="entry name" value="Thioredoxin_3"/>
    <property type="match status" value="1"/>
</dbReference>
<keyword evidence="5" id="KW-0285">Flavoprotein</keyword>
<dbReference type="Pfam" id="PF07992">
    <property type="entry name" value="Pyr_redox_2"/>
    <property type="match status" value="1"/>
</dbReference>
<dbReference type="InterPro" id="IPR036188">
    <property type="entry name" value="FAD/NAD-bd_sf"/>
</dbReference>
<dbReference type="InterPro" id="IPR023753">
    <property type="entry name" value="FAD/NAD-binding_dom"/>
</dbReference>
<dbReference type="SUPFAM" id="SSF51905">
    <property type="entry name" value="FAD/NAD(P)-binding domain"/>
    <property type="match status" value="1"/>
</dbReference>
<evidence type="ECO:0000256" key="10">
    <source>
        <dbReference type="ARBA" id="ARBA00023284"/>
    </source>
</evidence>
<evidence type="ECO:0000256" key="3">
    <source>
        <dbReference type="ARBA" id="ARBA00011738"/>
    </source>
</evidence>
<dbReference type="InterPro" id="IPR012081">
    <property type="entry name" value="Alkyl_hydroperoxide_Rdtase_suF"/>
</dbReference>
<keyword evidence="10" id="KW-0676">Redox-active center</keyword>
<organism evidence="13 14">
    <name type="scientific">Sorlinia euscelidii</name>
    <dbReference type="NCBI Taxonomy" id="3081148"/>
    <lineage>
        <taxon>Bacteria</taxon>
        <taxon>Pseudomonadati</taxon>
        <taxon>Pseudomonadota</taxon>
        <taxon>Alphaproteobacteria</taxon>
        <taxon>Acetobacterales</taxon>
        <taxon>Acetobacteraceae</taxon>
        <taxon>Sorlinia</taxon>
    </lineage>
</organism>
<name>A0ABU7U1S8_9PROT</name>